<dbReference type="RefSeq" id="WP_250195139.1">
    <property type="nucleotide sequence ID" value="NZ_CP097635.1"/>
</dbReference>
<name>A0ABY4S1P2_AQUTE</name>
<reference evidence="2" key="1">
    <citation type="submission" date="2022-05" db="EMBL/GenBank/DDBJ databases">
        <title>An RpoN-dependent PEP-CTERM gene is involved in floc formation of an Aquincola tertiaricarbonis strain.</title>
        <authorList>
            <person name="Qiu D."/>
            <person name="Xia M."/>
        </authorList>
    </citation>
    <scope>NUCLEOTIDE SEQUENCE</scope>
    <source>
        <strain evidence="2">RN12</strain>
    </source>
</reference>
<evidence type="ECO:0000313" key="2">
    <source>
        <dbReference type="EMBL" id="URI06874.1"/>
    </source>
</evidence>
<accession>A0ABY4S1P2</accession>
<dbReference type="Proteomes" id="UP001056201">
    <property type="component" value="Chromosome 1"/>
</dbReference>
<organism evidence="2 3">
    <name type="scientific">Aquincola tertiaricarbonis</name>
    <dbReference type="NCBI Taxonomy" id="391953"/>
    <lineage>
        <taxon>Bacteria</taxon>
        <taxon>Pseudomonadati</taxon>
        <taxon>Pseudomonadota</taxon>
        <taxon>Betaproteobacteria</taxon>
        <taxon>Burkholderiales</taxon>
        <taxon>Sphaerotilaceae</taxon>
        <taxon>Aquincola</taxon>
    </lineage>
</organism>
<feature type="compositionally biased region" description="Basic residues" evidence="1">
    <location>
        <begin position="1"/>
        <end position="12"/>
    </location>
</feature>
<evidence type="ECO:0000313" key="3">
    <source>
        <dbReference type="Proteomes" id="UP001056201"/>
    </source>
</evidence>
<gene>
    <name evidence="2" type="ORF">MW290_13345</name>
</gene>
<evidence type="ECO:0000256" key="1">
    <source>
        <dbReference type="SAM" id="MobiDB-lite"/>
    </source>
</evidence>
<dbReference type="EMBL" id="CP097635">
    <property type="protein sequence ID" value="URI06874.1"/>
    <property type="molecule type" value="Genomic_DNA"/>
</dbReference>
<proteinExistence type="predicted"/>
<dbReference type="InterPro" id="IPR011990">
    <property type="entry name" value="TPR-like_helical_dom_sf"/>
</dbReference>
<keyword evidence="3" id="KW-1185">Reference proteome</keyword>
<protein>
    <submittedName>
        <fullName evidence="2">Uncharacterized protein</fullName>
    </submittedName>
</protein>
<feature type="region of interest" description="Disordered" evidence="1">
    <location>
        <begin position="1"/>
        <end position="26"/>
    </location>
</feature>
<dbReference type="Gene3D" id="1.25.40.10">
    <property type="entry name" value="Tetratricopeptide repeat domain"/>
    <property type="match status" value="1"/>
</dbReference>
<sequence>MPHPHRPSHRATVRSLQSLAAPRSPWTRPGVRKALVVGLLATLAGWGGLRSAQAACLPPEAAATPLAAMDSALWPADVLRSAEAVMRQPADDTQVQRAFATRYGAELALAALQRRDVKLLRSAFCDAADKGELPLAEVRAAARGDAEAAHRIARHYRDQRDQPGRPDALNRYEGWLQYAAALGQEAASYELAVHYRRTGQPIYAAVYEARAVERGFIVPVALDNVRK</sequence>